<dbReference type="InterPro" id="IPR042099">
    <property type="entry name" value="ANL_N_sf"/>
</dbReference>
<dbReference type="Gene3D" id="3.30.300.30">
    <property type="match status" value="1"/>
</dbReference>
<accession>A0A1J9RJN1</accession>
<reference evidence="4 5" key="1">
    <citation type="submission" date="2015-08" db="EMBL/GenBank/DDBJ databases">
        <title>Emmonsia species relationships and genome sequence.</title>
        <authorList>
            <person name="Cuomo C.A."/>
            <person name="Schwartz I.S."/>
            <person name="Kenyon C."/>
            <person name="De Hoog G.S."/>
            <person name="Govender N.P."/>
            <person name="Botha A."/>
            <person name="Moreno L."/>
            <person name="De Vries M."/>
            <person name="Munoz J.F."/>
            <person name="Stielow J.B."/>
        </authorList>
    </citation>
    <scope>NUCLEOTIDE SEQUENCE [LARGE SCALE GENOMIC DNA]</scope>
    <source>
        <strain evidence="4 5">EI222</strain>
    </source>
</reference>
<evidence type="ECO:0000256" key="1">
    <source>
        <dbReference type="ARBA" id="ARBA00006432"/>
    </source>
</evidence>
<dbReference type="STRING" id="1658174.A0A1J9RJN1"/>
<keyword evidence="5" id="KW-1185">Reference proteome</keyword>
<dbReference type="GO" id="GO:0006631">
    <property type="term" value="P:fatty acid metabolic process"/>
    <property type="evidence" value="ECO:0007669"/>
    <property type="project" value="TreeGrafter"/>
</dbReference>
<dbReference type="SUPFAM" id="SSF56801">
    <property type="entry name" value="Acetyl-CoA synthetase-like"/>
    <property type="match status" value="1"/>
</dbReference>
<evidence type="ECO:0000313" key="5">
    <source>
        <dbReference type="Proteomes" id="UP000242791"/>
    </source>
</evidence>
<dbReference type="InterPro" id="IPR000873">
    <property type="entry name" value="AMP-dep_synth/lig_dom"/>
</dbReference>
<comment type="similarity">
    <text evidence="1">Belongs to the ATP-dependent AMP-binding enzyme family.</text>
</comment>
<proteinExistence type="inferred from homology"/>
<evidence type="ECO:0000256" key="2">
    <source>
        <dbReference type="ARBA" id="ARBA00022598"/>
    </source>
</evidence>
<name>A0A1J9RJN1_9EURO</name>
<dbReference type="PANTHER" id="PTHR43201:SF5">
    <property type="entry name" value="MEDIUM-CHAIN ACYL-COA LIGASE ACSF2, MITOCHONDRIAL"/>
    <property type="match status" value="1"/>
</dbReference>
<dbReference type="GO" id="GO:0031956">
    <property type="term" value="F:medium-chain fatty acid-CoA ligase activity"/>
    <property type="evidence" value="ECO:0007669"/>
    <property type="project" value="TreeGrafter"/>
</dbReference>
<keyword evidence="2" id="KW-0436">Ligase</keyword>
<protein>
    <recommendedName>
        <fullName evidence="3">AMP-dependent synthetase/ligase domain-containing protein</fullName>
    </recommendedName>
</protein>
<sequence length="258" mass="27793">MAHLEALRARKNAVSPGFGMTEICAGSMHNLSCPDYDIKMGLEFTSVGPCIPGLAVRVTNDSGHVIKSPNVPGALQIKGECVLKEYYSGPFATSVSFTKDGWFITGDTALIDDGGYVCLCGRTKDLIIVIGVNYYPHELERAIEEAKRPGLTPTYTVVFSHRPDGASTEKVVVVFSPAFGYTGAESLIGSPDSISKITARLFGLSPYQIVPVSATLIPKSTLGKISRPKIAPEYRAGGYDIYYAEAAEAIKLYRQTNL</sequence>
<dbReference type="Proteomes" id="UP000242791">
    <property type="component" value="Unassembled WGS sequence"/>
</dbReference>
<dbReference type="AlphaFoldDB" id="A0A1J9RJN1"/>
<comment type="caution">
    <text evidence="4">The sequence shown here is derived from an EMBL/GenBank/DDBJ whole genome shotgun (WGS) entry which is preliminary data.</text>
</comment>
<organism evidence="4 5">
    <name type="scientific">Blastomyces percursus</name>
    <dbReference type="NCBI Taxonomy" id="1658174"/>
    <lineage>
        <taxon>Eukaryota</taxon>
        <taxon>Fungi</taxon>
        <taxon>Dikarya</taxon>
        <taxon>Ascomycota</taxon>
        <taxon>Pezizomycotina</taxon>
        <taxon>Eurotiomycetes</taxon>
        <taxon>Eurotiomycetidae</taxon>
        <taxon>Onygenales</taxon>
        <taxon>Ajellomycetaceae</taxon>
        <taxon>Blastomyces</taxon>
    </lineage>
</organism>
<dbReference type="Gene3D" id="3.40.50.12780">
    <property type="entry name" value="N-terminal domain of ligase-like"/>
    <property type="match status" value="1"/>
</dbReference>
<dbReference type="Pfam" id="PF00501">
    <property type="entry name" value="AMP-binding"/>
    <property type="match status" value="1"/>
</dbReference>
<dbReference type="VEuPathDB" id="FungiDB:ACJ73_00802"/>
<evidence type="ECO:0000259" key="3">
    <source>
        <dbReference type="Pfam" id="PF00501"/>
    </source>
</evidence>
<dbReference type="OrthoDB" id="10253869at2759"/>
<dbReference type="EMBL" id="LGTZ01000062">
    <property type="protein sequence ID" value="OJD27805.1"/>
    <property type="molecule type" value="Genomic_DNA"/>
</dbReference>
<evidence type="ECO:0000313" key="4">
    <source>
        <dbReference type="EMBL" id="OJD27805.1"/>
    </source>
</evidence>
<feature type="domain" description="AMP-dependent synthetase/ligase" evidence="3">
    <location>
        <begin position="5"/>
        <end position="87"/>
    </location>
</feature>
<gene>
    <name evidence="4" type="ORF">ACJ73_00802</name>
</gene>
<dbReference type="InterPro" id="IPR045851">
    <property type="entry name" value="AMP-bd_C_sf"/>
</dbReference>
<dbReference type="PANTHER" id="PTHR43201">
    <property type="entry name" value="ACYL-COA SYNTHETASE"/>
    <property type="match status" value="1"/>
</dbReference>